<name>A0A173LXP3_9MICO</name>
<dbReference type="AlphaFoldDB" id="A0A173LXP3"/>
<proteinExistence type="predicted"/>
<protein>
    <recommendedName>
        <fullName evidence="3">Head-to-tail stopper</fullName>
    </recommendedName>
</protein>
<dbReference type="KEGG" id="amin:AUMI_110760"/>
<dbReference type="EMBL" id="AP017457">
    <property type="protein sequence ID" value="BAU99618.1"/>
    <property type="molecule type" value="Genomic_DNA"/>
</dbReference>
<dbReference type="RefSeq" id="WP_096382244.1">
    <property type="nucleotide sequence ID" value="NZ_AP017457.1"/>
</dbReference>
<accession>A0A173LXP3</accession>
<dbReference type="Proteomes" id="UP000243847">
    <property type="component" value="Chromosome sequence1"/>
</dbReference>
<sequence length="106" mass="11533">MGESVTIIRRTLGAVDDYGNPTFTTAEVTVPGCLVGWGSTNEPVTVEGSPIDTQMMLYMPAGSTVQDEDIFVVRGNRYVKDGFSQEWTSMLNVSKGVVVALRRRDG</sequence>
<organism evidence="1 2">
    <name type="scientific">Aurantimicrobium minutum</name>
    <dbReference type="NCBI Taxonomy" id="708131"/>
    <lineage>
        <taxon>Bacteria</taxon>
        <taxon>Bacillati</taxon>
        <taxon>Actinomycetota</taxon>
        <taxon>Actinomycetes</taxon>
        <taxon>Micrococcales</taxon>
        <taxon>Microbacteriaceae</taxon>
        <taxon>Aurantimicrobium</taxon>
    </lineage>
</organism>
<dbReference type="GeneID" id="80452269"/>
<evidence type="ECO:0008006" key="3">
    <source>
        <dbReference type="Google" id="ProtNLM"/>
    </source>
</evidence>
<gene>
    <name evidence="1" type="ORF">AUMI_110760</name>
</gene>
<evidence type="ECO:0000313" key="1">
    <source>
        <dbReference type="EMBL" id="BAU99618.1"/>
    </source>
</evidence>
<reference evidence="1 2" key="1">
    <citation type="journal article" date="2016" name="Genome Announc.">
        <title>Complete Genome Sequence of Aurantimicrobium minutum Type Strain KNCT, a Planktonic Ultramicrobacterium Isolated from River Water.</title>
        <authorList>
            <person name="Nakai R."/>
            <person name="Fujisawa T."/>
            <person name="Nakamura Y."/>
            <person name="Nishide H."/>
            <person name="Uchiyama I."/>
            <person name="Baba T."/>
            <person name="Toyoda A."/>
            <person name="Fujiyama A."/>
            <person name="Naganuma T."/>
            <person name="Niki H."/>
        </authorList>
    </citation>
    <scope>NUCLEOTIDE SEQUENCE [LARGE SCALE GENOMIC DNA]</scope>
    <source>
        <strain evidence="1 2">KNC</strain>
    </source>
</reference>
<evidence type="ECO:0000313" key="2">
    <source>
        <dbReference type="Proteomes" id="UP000243847"/>
    </source>
</evidence>